<dbReference type="EnsemblPlants" id="EMT26877">
    <property type="protein sequence ID" value="EMT26877"/>
    <property type="gene ID" value="F775_23841"/>
</dbReference>
<feature type="compositionally biased region" description="Basic and acidic residues" evidence="1">
    <location>
        <begin position="68"/>
        <end position="80"/>
    </location>
</feature>
<dbReference type="AlphaFoldDB" id="M8CHZ8"/>
<feature type="region of interest" description="Disordered" evidence="1">
    <location>
        <begin position="1"/>
        <end position="23"/>
    </location>
</feature>
<accession>M8CHZ8</accession>
<feature type="compositionally biased region" description="Basic and acidic residues" evidence="1">
    <location>
        <begin position="46"/>
        <end position="58"/>
    </location>
</feature>
<name>M8CHZ8_AEGTA</name>
<feature type="region of interest" description="Disordered" evidence="1">
    <location>
        <begin position="46"/>
        <end position="80"/>
    </location>
</feature>
<sequence length="80" mass="8559">MAGSTGAVPDHHSSSSTLFAGSPPAAIFRFSTSQLMMFPIPESKYEEELNEKDAEAKGAKGANLEAAQDDKPKEQKQMTS</sequence>
<protein>
    <submittedName>
        <fullName evidence="2">Uncharacterized protein</fullName>
    </submittedName>
</protein>
<evidence type="ECO:0000256" key="1">
    <source>
        <dbReference type="SAM" id="MobiDB-lite"/>
    </source>
</evidence>
<proteinExistence type="predicted"/>
<evidence type="ECO:0000313" key="2">
    <source>
        <dbReference type="EnsemblPlants" id="EMT26877"/>
    </source>
</evidence>
<reference evidence="2" key="1">
    <citation type="submission" date="2015-06" db="UniProtKB">
        <authorList>
            <consortium name="EnsemblPlants"/>
        </authorList>
    </citation>
    <scope>IDENTIFICATION</scope>
</reference>
<organism evidence="2">
    <name type="scientific">Aegilops tauschii</name>
    <name type="common">Tausch's goatgrass</name>
    <name type="synonym">Aegilops squarrosa</name>
    <dbReference type="NCBI Taxonomy" id="37682"/>
    <lineage>
        <taxon>Eukaryota</taxon>
        <taxon>Viridiplantae</taxon>
        <taxon>Streptophyta</taxon>
        <taxon>Embryophyta</taxon>
        <taxon>Tracheophyta</taxon>
        <taxon>Spermatophyta</taxon>
        <taxon>Magnoliopsida</taxon>
        <taxon>Liliopsida</taxon>
        <taxon>Poales</taxon>
        <taxon>Poaceae</taxon>
        <taxon>BOP clade</taxon>
        <taxon>Pooideae</taxon>
        <taxon>Triticodae</taxon>
        <taxon>Triticeae</taxon>
        <taxon>Triticinae</taxon>
        <taxon>Aegilops</taxon>
    </lineage>
</organism>